<evidence type="ECO:0000256" key="3">
    <source>
        <dbReference type="ARBA" id="ARBA00022801"/>
    </source>
</evidence>
<dbReference type="Proteomes" id="UP000001822">
    <property type="component" value="Chromosome"/>
</dbReference>
<keyword evidence="9" id="KW-1185">Reference proteome</keyword>
<dbReference type="Gene3D" id="2.30.42.10">
    <property type="match status" value="1"/>
</dbReference>
<dbReference type="SMART" id="SM00245">
    <property type="entry name" value="TSPc"/>
    <property type="match status" value="1"/>
</dbReference>
<dbReference type="GO" id="GO:0007165">
    <property type="term" value="P:signal transduction"/>
    <property type="evidence" value="ECO:0007669"/>
    <property type="project" value="TreeGrafter"/>
</dbReference>
<dbReference type="GO" id="GO:0030288">
    <property type="term" value="C:outer membrane-bounded periplasmic space"/>
    <property type="evidence" value="ECO:0007669"/>
    <property type="project" value="TreeGrafter"/>
</dbReference>
<accession>A0A6N4SMB3</accession>
<evidence type="ECO:0000256" key="4">
    <source>
        <dbReference type="ARBA" id="ARBA00022825"/>
    </source>
</evidence>
<evidence type="ECO:0000313" key="8">
    <source>
        <dbReference type="EMBL" id="ABG57392.1"/>
    </source>
</evidence>
<evidence type="ECO:0000256" key="1">
    <source>
        <dbReference type="ARBA" id="ARBA00009179"/>
    </source>
</evidence>
<dbReference type="EMBL" id="CP000383">
    <property type="protein sequence ID" value="ABG57392.1"/>
    <property type="molecule type" value="Genomic_DNA"/>
</dbReference>
<evidence type="ECO:0000256" key="2">
    <source>
        <dbReference type="ARBA" id="ARBA00022670"/>
    </source>
</evidence>
<dbReference type="PANTHER" id="PTHR32060:SF30">
    <property type="entry name" value="CARBOXY-TERMINAL PROCESSING PROTEASE CTPA"/>
    <property type="match status" value="1"/>
</dbReference>
<name>A0A6N4SMB3_CYTH3</name>
<dbReference type="GO" id="GO:0004175">
    <property type="term" value="F:endopeptidase activity"/>
    <property type="evidence" value="ECO:0007669"/>
    <property type="project" value="TreeGrafter"/>
</dbReference>
<dbReference type="RefSeq" id="WP_011583508.1">
    <property type="nucleotide sequence ID" value="NC_008255.1"/>
</dbReference>
<dbReference type="InterPro" id="IPR001478">
    <property type="entry name" value="PDZ"/>
</dbReference>
<feature type="coiled-coil region" evidence="6">
    <location>
        <begin position="472"/>
        <end position="507"/>
    </location>
</feature>
<keyword evidence="4 5" id="KW-0720">Serine protease</keyword>
<dbReference type="CDD" id="cd07560">
    <property type="entry name" value="Peptidase_S41_CPP"/>
    <property type="match status" value="1"/>
</dbReference>
<reference evidence="8 9" key="1">
    <citation type="journal article" date="2007" name="Appl. Environ. Microbiol.">
        <title>Genome sequence of the cellulolytic gliding bacterium Cytophaga hutchinsonii.</title>
        <authorList>
            <person name="Xie G."/>
            <person name="Bruce D.C."/>
            <person name="Challacombe J.F."/>
            <person name="Chertkov O."/>
            <person name="Detter J.C."/>
            <person name="Gilna P."/>
            <person name="Han C.S."/>
            <person name="Lucas S."/>
            <person name="Misra M."/>
            <person name="Myers G.L."/>
            <person name="Richardson P."/>
            <person name="Tapia R."/>
            <person name="Thayer N."/>
            <person name="Thompson L.S."/>
            <person name="Brettin T.S."/>
            <person name="Henrissat B."/>
            <person name="Wilson D.B."/>
            <person name="McBride M.J."/>
        </authorList>
    </citation>
    <scope>NUCLEOTIDE SEQUENCE [LARGE SCALE GENOMIC DNA]</scope>
    <source>
        <strain evidence="9">ATCC 33406 / DSM 1761 / CIP 103989 / NBRC 15051 / NCIMB 9469 / D465</strain>
    </source>
</reference>
<evidence type="ECO:0000313" key="9">
    <source>
        <dbReference type="Proteomes" id="UP000001822"/>
    </source>
</evidence>
<dbReference type="Pfam" id="PF03572">
    <property type="entry name" value="Peptidase_S41"/>
    <property type="match status" value="1"/>
</dbReference>
<evidence type="ECO:0000256" key="6">
    <source>
        <dbReference type="SAM" id="Coils"/>
    </source>
</evidence>
<dbReference type="GO" id="GO:0006508">
    <property type="term" value="P:proteolysis"/>
    <property type="evidence" value="ECO:0007669"/>
    <property type="project" value="UniProtKB-KW"/>
</dbReference>
<keyword evidence="3 5" id="KW-0378">Hydrolase</keyword>
<dbReference type="SMART" id="SM00228">
    <property type="entry name" value="PDZ"/>
    <property type="match status" value="1"/>
</dbReference>
<dbReference type="Gene3D" id="3.30.750.44">
    <property type="match status" value="1"/>
</dbReference>
<dbReference type="InterPro" id="IPR041489">
    <property type="entry name" value="PDZ_6"/>
</dbReference>
<evidence type="ECO:0000256" key="5">
    <source>
        <dbReference type="RuleBase" id="RU004404"/>
    </source>
</evidence>
<dbReference type="AlphaFoldDB" id="A0A6N4SMB3"/>
<protein>
    <submittedName>
        <fullName evidence="8">C-terminal processing peptidase-3, Serine peptidase, MEROPS family S41A</fullName>
    </submittedName>
</protein>
<dbReference type="OrthoDB" id="9812068at2"/>
<dbReference type="CDD" id="cd06782">
    <property type="entry name" value="cpPDZ_CPP-like"/>
    <property type="match status" value="1"/>
</dbReference>
<dbReference type="PROSITE" id="PS50106">
    <property type="entry name" value="PDZ"/>
    <property type="match status" value="1"/>
</dbReference>
<keyword evidence="6" id="KW-0175">Coiled coil</keyword>
<dbReference type="InterPro" id="IPR004447">
    <property type="entry name" value="Peptidase_S41A"/>
</dbReference>
<sequence>MNIKRWGVITAVAIGSVALLSAFKQTDKYFEIAKNMELFSAVYKEVNLLYVDEVNPSQTMTTGIDAMLESLDPYTNYIPEDKIEDFRTQMTGQYGGIGAVIGERKDKIIILMPYEGFPAQKAGLQIGDEILSVDGIVTTSKNSGDVSKLLRGQADTPLKIKVKRFNTPEPLEFTLVRQKIKISNVPYFGMVNTNTGYIKLSDFTQAASIEVKKALTDLKAKGATQIIFDLRGNPGGLLNEAVNISNIFIPKDKLVVSTKGKVSEWNTKYITELVPDDLNIPIAVLVSGRSASASEIVAGVIQDYDRGVIIGQRSYGKGLVQTTRELPYNSQIKVTTAKYYTPSGRCIQAIDYAHRAADGSVSKFADSLHVAFKTTNGRTVYDGGGVTPDITVVQDSISPILVALVSKSLLFDYATEYRSKHESIGDARTFNLSDRDYQDFVTWLKDKDYSYTTKVEKTLDEMTKQSKQEKYFDAMKDQLDQMKKVIAKDKENDLIKFQSQIMEYLEEEIASRYYLQKGIIESSFDSDKDIQSALEVLNNKTKYNSILSGK</sequence>
<proteinExistence type="inferred from homology"/>
<keyword evidence="2 5" id="KW-0645">Protease</keyword>
<dbReference type="InterPro" id="IPR029045">
    <property type="entry name" value="ClpP/crotonase-like_dom_sf"/>
</dbReference>
<dbReference type="Gene3D" id="3.90.226.10">
    <property type="entry name" value="2-enoyl-CoA Hydratase, Chain A, domain 1"/>
    <property type="match status" value="1"/>
</dbReference>
<dbReference type="NCBIfam" id="TIGR00225">
    <property type="entry name" value="prc"/>
    <property type="match status" value="1"/>
</dbReference>
<dbReference type="GO" id="GO:0008236">
    <property type="term" value="F:serine-type peptidase activity"/>
    <property type="evidence" value="ECO:0007669"/>
    <property type="project" value="UniProtKB-KW"/>
</dbReference>
<comment type="similarity">
    <text evidence="1 5">Belongs to the peptidase S41A family.</text>
</comment>
<dbReference type="Pfam" id="PF17820">
    <property type="entry name" value="PDZ_6"/>
    <property type="match status" value="1"/>
</dbReference>
<dbReference type="InterPro" id="IPR036034">
    <property type="entry name" value="PDZ_sf"/>
</dbReference>
<organism evidence="8 9">
    <name type="scientific">Cytophaga hutchinsonii (strain ATCC 33406 / DSM 1761 / CIP 103989 / NBRC 15051 / NCIMB 9469 / D465)</name>
    <dbReference type="NCBI Taxonomy" id="269798"/>
    <lineage>
        <taxon>Bacteria</taxon>
        <taxon>Pseudomonadati</taxon>
        <taxon>Bacteroidota</taxon>
        <taxon>Cytophagia</taxon>
        <taxon>Cytophagales</taxon>
        <taxon>Cytophagaceae</taxon>
        <taxon>Cytophaga</taxon>
    </lineage>
</organism>
<evidence type="ECO:0000259" key="7">
    <source>
        <dbReference type="PROSITE" id="PS50106"/>
    </source>
</evidence>
<dbReference type="PANTHER" id="PTHR32060">
    <property type="entry name" value="TAIL-SPECIFIC PROTEASE"/>
    <property type="match status" value="1"/>
</dbReference>
<dbReference type="InterPro" id="IPR005151">
    <property type="entry name" value="Tail-specific_protease"/>
</dbReference>
<gene>
    <name evidence="8" type="primary">prc</name>
    <name evidence="8" type="ordered locus">CHU_0098</name>
</gene>
<dbReference type="SUPFAM" id="SSF50156">
    <property type="entry name" value="PDZ domain-like"/>
    <property type="match status" value="1"/>
</dbReference>
<dbReference type="SUPFAM" id="SSF52096">
    <property type="entry name" value="ClpP/crotonase"/>
    <property type="match status" value="1"/>
</dbReference>
<dbReference type="KEGG" id="chu:CHU_0098"/>
<feature type="domain" description="PDZ" evidence="7">
    <location>
        <begin position="95"/>
        <end position="151"/>
    </location>
</feature>